<keyword evidence="3 5" id="KW-0812">Transmembrane</keyword>
<comment type="subcellular location">
    <subcellularLocation>
        <location evidence="1">Membrane</location>
        <topology evidence="1">Multi-pass membrane protein</topology>
    </subcellularLocation>
</comment>
<comment type="similarity">
    <text evidence="2 6">Belongs to the mitochondrial carrier (TC 2.A.29) family.</text>
</comment>
<sequence length="47" mass="4807">MVGLKPSDVPPPLGVKVLSAGTAACIADLVTFPLDTAKVRLQVQTST</sequence>
<evidence type="ECO:0000256" key="2">
    <source>
        <dbReference type="ARBA" id="ARBA00006375"/>
    </source>
</evidence>
<keyword evidence="4 5" id="KW-0472">Membrane</keyword>
<name>A0A8C2BQA7_CYPCA</name>
<evidence type="ECO:0000256" key="3">
    <source>
        <dbReference type="ARBA" id="ARBA00022692"/>
    </source>
</evidence>
<dbReference type="Gene3D" id="1.50.40.10">
    <property type="entry name" value="Mitochondrial carrier domain"/>
    <property type="match status" value="1"/>
</dbReference>
<evidence type="ECO:0000256" key="6">
    <source>
        <dbReference type="RuleBase" id="RU000488"/>
    </source>
</evidence>
<dbReference type="Ensembl" id="ENSCCRT00020000221.1">
    <property type="protein sequence ID" value="ENSCCRP00020000168.1"/>
    <property type="gene ID" value="ENSCCRG00020000125.1"/>
</dbReference>
<evidence type="ECO:0000256" key="1">
    <source>
        <dbReference type="ARBA" id="ARBA00004141"/>
    </source>
</evidence>
<dbReference type="InterPro" id="IPR018108">
    <property type="entry name" value="MCP_transmembrane"/>
</dbReference>
<evidence type="ECO:0000256" key="5">
    <source>
        <dbReference type="PROSITE-ProRule" id="PRU00282"/>
    </source>
</evidence>
<dbReference type="InterPro" id="IPR023395">
    <property type="entry name" value="MCP_dom_sf"/>
</dbReference>
<evidence type="ECO:0008006" key="9">
    <source>
        <dbReference type="Google" id="ProtNLM"/>
    </source>
</evidence>
<accession>A0A8C2BQA7</accession>
<protein>
    <recommendedName>
        <fullName evidence="9">UCP 1</fullName>
    </recommendedName>
</protein>
<proteinExistence type="inferred from homology"/>
<dbReference type="Pfam" id="PF00153">
    <property type="entry name" value="Mito_carr"/>
    <property type="match status" value="1"/>
</dbReference>
<dbReference type="Proteomes" id="UP000694701">
    <property type="component" value="Unplaced"/>
</dbReference>
<dbReference type="SUPFAM" id="SSF103506">
    <property type="entry name" value="Mitochondrial carrier"/>
    <property type="match status" value="1"/>
</dbReference>
<dbReference type="PROSITE" id="PS50920">
    <property type="entry name" value="SOLCAR"/>
    <property type="match status" value="1"/>
</dbReference>
<dbReference type="GO" id="GO:0016020">
    <property type="term" value="C:membrane"/>
    <property type="evidence" value="ECO:0007669"/>
    <property type="project" value="UniProtKB-SubCell"/>
</dbReference>
<dbReference type="AlphaFoldDB" id="A0A8C2BQA7"/>
<evidence type="ECO:0000313" key="7">
    <source>
        <dbReference type="Ensembl" id="ENSCCRP00020000168.1"/>
    </source>
</evidence>
<evidence type="ECO:0000313" key="8">
    <source>
        <dbReference type="Proteomes" id="UP000694701"/>
    </source>
</evidence>
<feature type="repeat" description="Solcar" evidence="5">
    <location>
        <begin position="15"/>
        <end position="47"/>
    </location>
</feature>
<reference evidence="7" key="1">
    <citation type="submission" date="2025-08" db="UniProtKB">
        <authorList>
            <consortium name="Ensembl"/>
        </authorList>
    </citation>
    <scope>IDENTIFICATION</scope>
</reference>
<organism evidence="7 8">
    <name type="scientific">Cyprinus carpio</name>
    <name type="common">Common carp</name>
    <dbReference type="NCBI Taxonomy" id="7962"/>
    <lineage>
        <taxon>Eukaryota</taxon>
        <taxon>Metazoa</taxon>
        <taxon>Chordata</taxon>
        <taxon>Craniata</taxon>
        <taxon>Vertebrata</taxon>
        <taxon>Euteleostomi</taxon>
        <taxon>Actinopterygii</taxon>
        <taxon>Neopterygii</taxon>
        <taxon>Teleostei</taxon>
        <taxon>Ostariophysi</taxon>
        <taxon>Cypriniformes</taxon>
        <taxon>Cyprinidae</taxon>
        <taxon>Cyprininae</taxon>
        <taxon>Cyprinus</taxon>
    </lineage>
</organism>
<evidence type="ECO:0000256" key="4">
    <source>
        <dbReference type="ARBA" id="ARBA00023136"/>
    </source>
</evidence>
<keyword evidence="6" id="KW-0813">Transport</keyword>